<proteinExistence type="inferred from homology"/>
<dbReference type="EMBL" id="VWNA01000001">
    <property type="protein sequence ID" value="MQT12550.1"/>
    <property type="molecule type" value="Genomic_DNA"/>
</dbReference>
<protein>
    <submittedName>
        <fullName evidence="5">Efflux RND transporter periplasmic adaptor subunit</fullName>
    </submittedName>
</protein>
<comment type="similarity">
    <text evidence="1">Belongs to the membrane fusion protein (MFP) (TC 8.A.1) family.</text>
</comment>
<evidence type="ECO:0000259" key="4">
    <source>
        <dbReference type="Pfam" id="PF25954"/>
    </source>
</evidence>
<comment type="caution">
    <text evidence="5">The sequence shown here is derived from an EMBL/GenBank/DDBJ whole genome shotgun (WGS) entry which is preliminary data.</text>
</comment>
<dbReference type="Proteomes" id="UP000332515">
    <property type="component" value="Unassembled WGS sequence"/>
</dbReference>
<gene>
    <name evidence="5" type="ORF">F0357_07725</name>
</gene>
<dbReference type="Pfam" id="PF25954">
    <property type="entry name" value="Beta-barrel_RND_2"/>
    <property type="match status" value="1"/>
</dbReference>
<dbReference type="Gene3D" id="2.40.30.170">
    <property type="match status" value="1"/>
</dbReference>
<evidence type="ECO:0000313" key="5">
    <source>
        <dbReference type="EMBL" id="MQT12550.1"/>
    </source>
</evidence>
<dbReference type="PANTHER" id="PTHR30469:SF11">
    <property type="entry name" value="BLL4320 PROTEIN"/>
    <property type="match status" value="1"/>
</dbReference>
<reference evidence="5 6" key="1">
    <citation type="submission" date="2019-09" db="EMBL/GenBank/DDBJ databases">
        <title>Segnochrobactrum spirostomi gen. nov., sp. nov., isolated from the ciliate Spirostomum cf. yagiui and description of a novel family, Segnochrobactraceae fam. nov. within the order Rhizobiales of the class Alphaproteobacteria.</title>
        <authorList>
            <person name="Akter S."/>
            <person name="Shazib S.U.A."/>
            <person name="Shin M.K."/>
        </authorList>
    </citation>
    <scope>NUCLEOTIDE SEQUENCE [LARGE SCALE GENOMIC DNA]</scope>
    <source>
        <strain evidence="5 6">Sp-1</strain>
    </source>
</reference>
<keyword evidence="6" id="KW-1185">Reference proteome</keyword>
<feature type="domain" description="Multidrug resistance protein MdtA-like barrel-sandwich hybrid" evidence="3">
    <location>
        <begin position="63"/>
        <end position="183"/>
    </location>
</feature>
<dbReference type="GO" id="GO:0015562">
    <property type="term" value="F:efflux transmembrane transporter activity"/>
    <property type="evidence" value="ECO:0007669"/>
    <property type="project" value="TreeGrafter"/>
</dbReference>
<dbReference type="GO" id="GO:1990281">
    <property type="term" value="C:efflux pump complex"/>
    <property type="evidence" value="ECO:0007669"/>
    <property type="project" value="TreeGrafter"/>
</dbReference>
<feature type="coiled-coil region" evidence="2">
    <location>
        <begin position="99"/>
        <end position="160"/>
    </location>
</feature>
<accession>A0A6A7Y0F3</accession>
<dbReference type="NCBIfam" id="TIGR01730">
    <property type="entry name" value="RND_mfp"/>
    <property type="match status" value="1"/>
</dbReference>
<dbReference type="Gene3D" id="1.10.287.470">
    <property type="entry name" value="Helix hairpin bin"/>
    <property type="match status" value="1"/>
</dbReference>
<dbReference type="InterPro" id="IPR058792">
    <property type="entry name" value="Beta-barrel_RND_2"/>
</dbReference>
<evidence type="ECO:0000259" key="3">
    <source>
        <dbReference type="Pfam" id="PF25917"/>
    </source>
</evidence>
<dbReference type="Pfam" id="PF25917">
    <property type="entry name" value="BSH_RND"/>
    <property type="match status" value="1"/>
</dbReference>
<dbReference type="SUPFAM" id="SSF111369">
    <property type="entry name" value="HlyD-like secretion proteins"/>
    <property type="match status" value="1"/>
</dbReference>
<dbReference type="Gene3D" id="2.40.50.100">
    <property type="match status" value="1"/>
</dbReference>
<dbReference type="InterPro" id="IPR058625">
    <property type="entry name" value="MdtA-like_BSH"/>
</dbReference>
<dbReference type="PANTHER" id="PTHR30469">
    <property type="entry name" value="MULTIDRUG RESISTANCE PROTEIN MDTA"/>
    <property type="match status" value="1"/>
</dbReference>
<dbReference type="AlphaFoldDB" id="A0A6A7Y0F3"/>
<organism evidence="5 6">
    <name type="scientific">Segnochrobactrum spirostomi</name>
    <dbReference type="NCBI Taxonomy" id="2608987"/>
    <lineage>
        <taxon>Bacteria</taxon>
        <taxon>Pseudomonadati</taxon>
        <taxon>Pseudomonadota</taxon>
        <taxon>Alphaproteobacteria</taxon>
        <taxon>Hyphomicrobiales</taxon>
        <taxon>Segnochrobactraceae</taxon>
        <taxon>Segnochrobactrum</taxon>
    </lineage>
</organism>
<evidence type="ECO:0000256" key="1">
    <source>
        <dbReference type="ARBA" id="ARBA00009477"/>
    </source>
</evidence>
<evidence type="ECO:0000313" key="6">
    <source>
        <dbReference type="Proteomes" id="UP000332515"/>
    </source>
</evidence>
<sequence length="365" mass="39204">MLVVVGAAAYGLYWFQNFKAGMIQQAISGMANPAQIVAAQPAKMRSWQPKIDLVGELRASDGADLSLQVSGIVQTINFQSGDEVPAGKTLLQLNADDQVAKLESLKATAELDAINLKRDQQQLKINAVAQATVDTDQANLKNAEALVAQQQALVEQYRLTAPFAGRLGIRAVDLGQYLSAGTTIVTLQALDPIFSDFYVPQKSVDQLKIGQEVRLKVDTFPGETFLGEISAISPKVESGSRNAKVRATFKNPDKRLLPGMFVSLSIEVGKPEQYVSLPQTAIVANSYGNTVFIVDKDKNGEGEVARQTFVKTGQTEGDLIAVLDGVKEGEMVVTVGQIKLRNGSPVKIDNSHVPIAEANPVVADQ</sequence>
<dbReference type="Gene3D" id="2.40.420.20">
    <property type="match status" value="1"/>
</dbReference>
<keyword evidence="2" id="KW-0175">Coiled coil</keyword>
<evidence type="ECO:0000256" key="2">
    <source>
        <dbReference type="SAM" id="Coils"/>
    </source>
</evidence>
<dbReference type="FunFam" id="2.40.30.170:FF:000010">
    <property type="entry name" value="Efflux RND transporter periplasmic adaptor subunit"/>
    <property type="match status" value="1"/>
</dbReference>
<feature type="domain" description="CusB-like beta-barrel" evidence="4">
    <location>
        <begin position="198"/>
        <end position="266"/>
    </location>
</feature>
<name>A0A6A7Y0F3_9HYPH</name>
<dbReference type="InterPro" id="IPR006143">
    <property type="entry name" value="RND_pump_MFP"/>
</dbReference>